<reference evidence="2" key="1">
    <citation type="submission" date="2017-02" db="UniProtKB">
        <authorList>
            <consortium name="WormBaseParasite"/>
        </authorList>
    </citation>
    <scope>IDENTIFICATION</scope>
</reference>
<sequence length="111" mass="11948">LNEVFGSSDGLRASGQRLKRADRESKFSVSGSANIGFPSGYSGLEWDFVPDNAPICRKPITTGQYFALDPAKSSRGDMGLSEHSASTEEITAISVEKVEDKLTKLGIGHDR</sequence>
<accession>A0A0R3XB25</accession>
<name>A0A0R3XB25_HYDTA</name>
<protein>
    <submittedName>
        <fullName evidence="2">AGC-kinase C-terminal domain-containing protein</fullName>
    </submittedName>
</protein>
<proteinExistence type="predicted"/>
<organism evidence="2">
    <name type="scientific">Hydatigena taeniaeformis</name>
    <name type="common">Feline tapeworm</name>
    <name type="synonym">Taenia taeniaeformis</name>
    <dbReference type="NCBI Taxonomy" id="6205"/>
    <lineage>
        <taxon>Eukaryota</taxon>
        <taxon>Metazoa</taxon>
        <taxon>Spiralia</taxon>
        <taxon>Lophotrochozoa</taxon>
        <taxon>Platyhelminthes</taxon>
        <taxon>Cestoda</taxon>
        <taxon>Eucestoda</taxon>
        <taxon>Cyclophyllidea</taxon>
        <taxon>Taeniidae</taxon>
        <taxon>Hydatigera</taxon>
    </lineage>
</organism>
<dbReference type="AlphaFoldDB" id="A0A0R3XB25"/>
<dbReference type="STRING" id="6205.A0A0R3XB25"/>
<dbReference type="WBParaSite" id="TTAC_0001075201-mRNA-1">
    <property type="protein sequence ID" value="TTAC_0001075201-mRNA-1"/>
    <property type="gene ID" value="TTAC_0001075201"/>
</dbReference>
<feature type="region of interest" description="Disordered" evidence="1">
    <location>
        <begin position="1"/>
        <end position="28"/>
    </location>
</feature>
<evidence type="ECO:0000256" key="1">
    <source>
        <dbReference type="SAM" id="MobiDB-lite"/>
    </source>
</evidence>
<evidence type="ECO:0000313" key="2">
    <source>
        <dbReference type="WBParaSite" id="TTAC_0001075201-mRNA-1"/>
    </source>
</evidence>